<feature type="domain" description="Polymerase beta nucleotidyltransferase" evidence="8">
    <location>
        <begin position="35"/>
        <end position="108"/>
    </location>
</feature>
<name>A0A3M9XRN0_9HYPH</name>
<evidence type="ECO:0000313" key="9">
    <source>
        <dbReference type="EMBL" id="RNJ50661.1"/>
    </source>
</evidence>
<sequence>MVGRAPPCYSYGAMQRKELRTRLKSKAPDLSSLGVEGLFVFGSVLDERETADSDIDFVADFREGALGLTSFFELETLLRILFSRKIDLTTREALAPALKDRVTKSMVRVF</sequence>
<dbReference type="GO" id="GO:0046872">
    <property type="term" value="F:metal ion binding"/>
    <property type="evidence" value="ECO:0007669"/>
    <property type="project" value="UniProtKB-KW"/>
</dbReference>
<dbReference type="SUPFAM" id="SSF81301">
    <property type="entry name" value="Nucleotidyltransferase"/>
    <property type="match status" value="1"/>
</dbReference>
<dbReference type="InterPro" id="IPR043519">
    <property type="entry name" value="NT_sf"/>
</dbReference>
<evidence type="ECO:0000256" key="3">
    <source>
        <dbReference type="ARBA" id="ARBA00022695"/>
    </source>
</evidence>
<keyword evidence="2" id="KW-0808">Transferase</keyword>
<keyword evidence="10" id="KW-1185">Reference proteome</keyword>
<dbReference type="Pfam" id="PF18765">
    <property type="entry name" value="Polbeta"/>
    <property type="match status" value="1"/>
</dbReference>
<evidence type="ECO:0000259" key="8">
    <source>
        <dbReference type="Pfam" id="PF18765"/>
    </source>
</evidence>
<keyword evidence="6" id="KW-0067">ATP-binding</keyword>
<comment type="caution">
    <text evidence="9">The sequence shown here is derived from an EMBL/GenBank/DDBJ whole genome shotgun (WGS) entry which is preliminary data.</text>
</comment>
<dbReference type="InterPro" id="IPR052038">
    <property type="entry name" value="Type-VII_TA_antitoxin"/>
</dbReference>
<keyword evidence="3" id="KW-0548">Nucleotidyltransferase</keyword>
<dbReference type="PANTHER" id="PTHR33571:SF12">
    <property type="entry name" value="BSL3053 PROTEIN"/>
    <property type="match status" value="1"/>
</dbReference>
<dbReference type="CDD" id="cd05403">
    <property type="entry name" value="NT_KNTase_like"/>
    <property type="match status" value="1"/>
</dbReference>
<dbReference type="EMBL" id="QWDD01000001">
    <property type="protein sequence ID" value="RNJ50661.1"/>
    <property type="molecule type" value="Genomic_DNA"/>
</dbReference>
<dbReference type="GO" id="GO:0016779">
    <property type="term" value="F:nucleotidyltransferase activity"/>
    <property type="evidence" value="ECO:0007669"/>
    <property type="project" value="UniProtKB-KW"/>
</dbReference>
<accession>A0A3M9XRN0</accession>
<dbReference type="Proteomes" id="UP000268623">
    <property type="component" value="Unassembled WGS sequence"/>
</dbReference>
<evidence type="ECO:0000256" key="6">
    <source>
        <dbReference type="ARBA" id="ARBA00022840"/>
    </source>
</evidence>
<protein>
    <recommendedName>
        <fullName evidence="8">Polymerase beta nucleotidyltransferase domain-containing protein</fullName>
    </recommendedName>
</protein>
<keyword evidence="5" id="KW-0547">Nucleotide-binding</keyword>
<evidence type="ECO:0000256" key="4">
    <source>
        <dbReference type="ARBA" id="ARBA00022723"/>
    </source>
</evidence>
<dbReference type="PANTHER" id="PTHR33571">
    <property type="entry name" value="SSL8005 PROTEIN"/>
    <property type="match status" value="1"/>
</dbReference>
<dbReference type="AlphaFoldDB" id="A0A3M9XRN0"/>
<dbReference type="InterPro" id="IPR041633">
    <property type="entry name" value="Polbeta"/>
</dbReference>
<reference evidence="9 10" key="1">
    <citation type="submission" date="2018-08" db="EMBL/GenBank/DDBJ databases">
        <title>Genome sequence of Methylocystis hirsuta CSC1, a methanotroph able to accumulate PHAs.</title>
        <authorList>
            <person name="Bordel S."/>
            <person name="Rodriguez E."/>
            <person name="Gancedo J."/>
            <person name="Munoz R."/>
        </authorList>
    </citation>
    <scope>NUCLEOTIDE SEQUENCE [LARGE SCALE GENOMIC DNA]</scope>
    <source>
        <strain evidence="9 10">CSC1</strain>
    </source>
</reference>
<comment type="cofactor">
    <cofactor evidence="1">
        <name>Mg(2+)</name>
        <dbReference type="ChEBI" id="CHEBI:18420"/>
    </cofactor>
</comment>
<organism evidence="9 10">
    <name type="scientific">Methylocystis hirsuta</name>
    <dbReference type="NCBI Taxonomy" id="369798"/>
    <lineage>
        <taxon>Bacteria</taxon>
        <taxon>Pseudomonadati</taxon>
        <taxon>Pseudomonadota</taxon>
        <taxon>Alphaproteobacteria</taxon>
        <taxon>Hyphomicrobiales</taxon>
        <taxon>Methylocystaceae</taxon>
        <taxon>Methylocystis</taxon>
    </lineage>
</organism>
<evidence type="ECO:0000313" key="10">
    <source>
        <dbReference type="Proteomes" id="UP000268623"/>
    </source>
</evidence>
<keyword evidence="4" id="KW-0479">Metal-binding</keyword>
<dbReference type="Gene3D" id="3.30.460.10">
    <property type="entry name" value="Beta Polymerase, domain 2"/>
    <property type="match status" value="1"/>
</dbReference>
<evidence type="ECO:0000256" key="7">
    <source>
        <dbReference type="ARBA" id="ARBA00022842"/>
    </source>
</evidence>
<dbReference type="OrthoDB" id="561385at2"/>
<gene>
    <name evidence="9" type="ORF">D1O30_14790</name>
</gene>
<keyword evidence="7" id="KW-0460">Magnesium</keyword>
<evidence type="ECO:0000256" key="2">
    <source>
        <dbReference type="ARBA" id="ARBA00022679"/>
    </source>
</evidence>
<proteinExistence type="predicted"/>
<evidence type="ECO:0000256" key="5">
    <source>
        <dbReference type="ARBA" id="ARBA00022741"/>
    </source>
</evidence>
<dbReference type="GO" id="GO:0005524">
    <property type="term" value="F:ATP binding"/>
    <property type="evidence" value="ECO:0007669"/>
    <property type="project" value="UniProtKB-KW"/>
</dbReference>
<evidence type="ECO:0000256" key="1">
    <source>
        <dbReference type="ARBA" id="ARBA00001946"/>
    </source>
</evidence>